<organism evidence="1">
    <name type="scientific">Opuntia streptacantha</name>
    <name type="common">Prickly pear cactus</name>
    <name type="synonym">Opuntia cardona</name>
    <dbReference type="NCBI Taxonomy" id="393608"/>
    <lineage>
        <taxon>Eukaryota</taxon>
        <taxon>Viridiplantae</taxon>
        <taxon>Streptophyta</taxon>
        <taxon>Embryophyta</taxon>
        <taxon>Tracheophyta</taxon>
        <taxon>Spermatophyta</taxon>
        <taxon>Magnoliopsida</taxon>
        <taxon>eudicotyledons</taxon>
        <taxon>Gunneridae</taxon>
        <taxon>Pentapetalae</taxon>
        <taxon>Caryophyllales</taxon>
        <taxon>Cactineae</taxon>
        <taxon>Cactaceae</taxon>
        <taxon>Opuntioideae</taxon>
        <taxon>Opuntia</taxon>
    </lineage>
</organism>
<protein>
    <submittedName>
        <fullName evidence="1">Uncharacterized protein</fullName>
    </submittedName>
</protein>
<accession>A0A7C9AVW5</accession>
<name>A0A7C9AVW5_OPUST</name>
<dbReference type="AlphaFoldDB" id="A0A7C9AVW5"/>
<evidence type="ECO:0000313" key="1">
    <source>
        <dbReference type="EMBL" id="MBA4676330.1"/>
    </source>
</evidence>
<dbReference type="EMBL" id="GISG01270688">
    <property type="protein sequence ID" value="MBA4676330.1"/>
    <property type="molecule type" value="Transcribed_RNA"/>
</dbReference>
<reference evidence="1" key="1">
    <citation type="journal article" date="2013" name="J. Plant Res.">
        <title>Effect of fungi and light on seed germination of three Opuntia species from semiarid lands of central Mexico.</title>
        <authorList>
            <person name="Delgado-Sanchez P."/>
            <person name="Jimenez-Bremont J.F."/>
            <person name="Guerrero-Gonzalez Mde L."/>
            <person name="Flores J."/>
        </authorList>
    </citation>
    <scope>NUCLEOTIDE SEQUENCE</scope>
    <source>
        <tissue evidence="1">Cladode</tissue>
    </source>
</reference>
<sequence>MPSAHFFSNLIPVPKLLRKPKSLIQPNSILSLCSFLPLLFLLNRLLPSPLPPSQHGLYMPRWRRRPEESPGSRISARRRRRLLREQGMSRTWSVERKKRRLFSCIALNRSSGNLGFRHRRFRVLGMVLKLVFGRVRVGSKIRLRGAGPHEFEQSIRFEIWKMSLEE</sequence>
<reference evidence="1" key="2">
    <citation type="submission" date="2020-07" db="EMBL/GenBank/DDBJ databases">
        <authorList>
            <person name="Vera ALvarez R."/>
            <person name="Arias-Moreno D.M."/>
            <person name="Jimenez-Jacinto V."/>
            <person name="Jimenez-Bremont J.F."/>
            <person name="Swaminathan K."/>
            <person name="Moose S.P."/>
            <person name="Guerrero-Gonzalez M.L."/>
            <person name="Marino-Ramirez L."/>
            <person name="Landsman D."/>
            <person name="Rodriguez-Kessler M."/>
            <person name="Delgado-Sanchez P."/>
        </authorList>
    </citation>
    <scope>NUCLEOTIDE SEQUENCE</scope>
    <source>
        <tissue evidence="1">Cladode</tissue>
    </source>
</reference>
<proteinExistence type="predicted"/>